<dbReference type="GO" id="GO:0005634">
    <property type="term" value="C:nucleus"/>
    <property type="evidence" value="ECO:0007669"/>
    <property type="project" value="UniProtKB-SubCell"/>
</dbReference>
<evidence type="ECO:0000256" key="18">
    <source>
        <dbReference type="ARBA" id="ARBA00023268"/>
    </source>
</evidence>
<evidence type="ECO:0000256" key="11">
    <source>
        <dbReference type="ARBA" id="ARBA00022806"/>
    </source>
</evidence>
<evidence type="ECO:0000256" key="9">
    <source>
        <dbReference type="ARBA" id="ARBA00022763"/>
    </source>
</evidence>
<keyword evidence="22" id="KW-1185">Reference proteome</keyword>
<keyword evidence="8" id="KW-0547">Nucleotide-binding</keyword>
<evidence type="ECO:0000256" key="17">
    <source>
        <dbReference type="ARBA" id="ARBA00023242"/>
    </source>
</evidence>
<protein>
    <recommendedName>
        <fullName evidence="4">DNA helicase</fullName>
        <ecNumber evidence="4">3.6.4.12</ecNumber>
    </recommendedName>
</protein>
<dbReference type="PANTHER" id="PTHR43788">
    <property type="entry name" value="DNA2/NAM7 HELICASE FAMILY MEMBER"/>
    <property type="match status" value="1"/>
</dbReference>
<dbReference type="InterPro" id="IPR011604">
    <property type="entry name" value="PDDEXK-like_dom_sf"/>
</dbReference>
<sequence>MTIGWESKKSPEISRIKIEMEDGTDDFTFWEGVEPPGSPLTSDVPLSEAREVLQFSVVSVARAEKYDRVAGANGEVAYIYGSWREGTPRIGNMISIMPCLCCPRTVPADLSSVTDESNYLIVHSKKSLVTTNIIEALSCVRKAILLEKILPFTREVTKPLVHGIVVHEWLDLLVKNRNSSISAAANDLKSIISQHAFEFYKIQQSLKSAFSDIFRHFGTLTDFVRHLEYTKAEESRTVHSQLLQLKGKPDVVVVSNHMETEIELKTGERLHMENLAQVILYGLLQREQKGYTSQKLFHLKSNSLKEIFLKHFEVVHILSRRNRMVQKAKLPKRQEIPHCTTCSQKTACLAAAEIEKAVIKNNEENKTLPETKNITIECTSNLNRKKKYDPEIRKRQRVEIIKEENPTDLKEEPENKENSSLLKDENEEIYDNLTYSPGTIDSLLNLDLSNLGLFGYIWEQIQKEEELSQEPIFLALIETWDNNYLKVHMKEEAAATLCNNEYITVYDKDACAFGQGVVSLVHAGTVEIHLHEKLVYAHNGSILISKDSGIRAFAELRTSLLRLFISEKVKSMWFNPTSKIKGTIPSEFAAEFLALNSDQQKALFSALQSTPYALIHGMPGTGKTRVIALLTKIQARLGKTVLLSCHTHLSLTNIEKRLEGLGFIRMYRTGRTKIQTLLIDRDLSKRFDAFQEYNVILATSRSLHVDPIFDGRTFDMCIVDEATQQNFLCTVLPSLYSQALVLVGDHLQLSPLAKTPCLGVSLFDILRRRHDMCALTMQYRMPAQIMAISNELFYSGRMVCMVSEEGSAEFCDLTGATLAEVQDIVCSVPENSQILCYFNEQVRKVRFFGRDAETVDRFQGSEADHIVLLIDVLLEGTPRLEILSSPERLNVALTRSKKKLTILGREKYLKEIAVFSPLFRSVRIERTNK</sequence>
<accession>A0A086IZE9</accession>
<name>A0A086IZE9_NEMA1</name>
<dbReference type="GO" id="GO:0046872">
    <property type="term" value="F:metal ion binding"/>
    <property type="evidence" value="ECO:0007669"/>
    <property type="project" value="UniProtKB-KW"/>
</dbReference>
<dbReference type="PANTHER" id="PTHR43788:SF8">
    <property type="entry name" value="DNA-BINDING PROTEIN SMUBP-2"/>
    <property type="match status" value="1"/>
</dbReference>
<keyword evidence="10" id="KW-0378">Hydrolase</keyword>
<keyword evidence="18" id="KW-0511">Multifunctional enzyme</keyword>
<dbReference type="HOGENOM" id="CLU_327609_0_0_1"/>
<dbReference type="InterPro" id="IPR014808">
    <property type="entry name" value="DNA_replication_fac_Dna2_N"/>
</dbReference>
<dbReference type="EC" id="3.6.4.12" evidence="4"/>
<dbReference type="AlphaFoldDB" id="A0A086IZE9"/>
<keyword evidence="16" id="KW-0234">DNA repair</keyword>
<comment type="similarity">
    <text evidence="3">Belongs to the DNA2/NAM7 helicase family.</text>
</comment>
<evidence type="ECO:0000256" key="14">
    <source>
        <dbReference type="ARBA" id="ARBA00023014"/>
    </source>
</evidence>
<dbReference type="GO" id="GO:0016787">
    <property type="term" value="F:hydrolase activity"/>
    <property type="evidence" value="ECO:0007669"/>
    <property type="project" value="UniProtKB-KW"/>
</dbReference>
<keyword evidence="6" id="KW-0235">DNA replication</keyword>
<evidence type="ECO:0000256" key="8">
    <source>
        <dbReference type="ARBA" id="ARBA00022741"/>
    </source>
</evidence>
<feature type="domain" description="Helicase ATP-binding" evidence="20">
    <location>
        <begin position="591"/>
        <end position="763"/>
    </location>
</feature>
<evidence type="ECO:0000256" key="15">
    <source>
        <dbReference type="ARBA" id="ARBA00023125"/>
    </source>
</evidence>
<keyword evidence="13" id="KW-0408">Iron</keyword>
<comment type="catalytic activity">
    <reaction evidence="19">
        <text>ATP + H2O = ADP + phosphate + H(+)</text>
        <dbReference type="Rhea" id="RHEA:13065"/>
        <dbReference type="ChEBI" id="CHEBI:15377"/>
        <dbReference type="ChEBI" id="CHEBI:15378"/>
        <dbReference type="ChEBI" id="CHEBI:30616"/>
        <dbReference type="ChEBI" id="CHEBI:43474"/>
        <dbReference type="ChEBI" id="CHEBI:456216"/>
        <dbReference type="EC" id="3.6.4.12"/>
    </reaction>
    <physiologicalReaction direction="left-to-right" evidence="19">
        <dbReference type="Rhea" id="RHEA:13066"/>
    </physiologicalReaction>
</comment>
<keyword evidence="12" id="KW-0067">ATP-binding</keyword>
<keyword evidence="9" id="KW-0227">DNA damage</keyword>
<dbReference type="Pfam" id="PF13087">
    <property type="entry name" value="AAA_12"/>
    <property type="match status" value="2"/>
</dbReference>
<dbReference type="Gene3D" id="3.90.320.10">
    <property type="match status" value="1"/>
</dbReference>
<dbReference type="GO" id="GO:0043139">
    <property type="term" value="F:5'-3' DNA helicase activity"/>
    <property type="evidence" value="ECO:0007669"/>
    <property type="project" value="TreeGrafter"/>
</dbReference>
<dbReference type="Proteomes" id="UP000054524">
    <property type="component" value="Unassembled WGS sequence"/>
</dbReference>
<evidence type="ECO:0000256" key="3">
    <source>
        <dbReference type="ARBA" id="ARBA00007913"/>
    </source>
</evidence>
<dbReference type="GO" id="GO:0005524">
    <property type="term" value="F:ATP binding"/>
    <property type="evidence" value="ECO:0007669"/>
    <property type="project" value="UniProtKB-KW"/>
</dbReference>
<dbReference type="GO" id="GO:0006281">
    <property type="term" value="P:DNA repair"/>
    <property type="evidence" value="ECO:0007669"/>
    <property type="project" value="UniProtKB-KW"/>
</dbReference>
<dbReference type="InterPro" id="IPR027417">
    <property type="entry name" value="P-loop_NTPase"/>
</dbReference>
<dbReference type="InterPro" id="IPR041677">
    <property type="entry name" value="DNA2/NAM7_AAA_11"/>
</dbReference>
<evidence type="ECO:0000256" key="7">
    <source>
        <dbReference type="ARBA" id="ARBA00022723"/>
    </source>
</evidence>
<keyword evidence="14" id="KW-0411">Iron-sulfur</keyword>
<dbReference type="GeneID" id="77677011"/>
<dbReference type="Pfam" id="PF13086">
    <property type="entry name" value="AAA_11"/>
    <property type="match status" value="2"/>
</dbReference>
<comment type="cofactor">
    <cofactor evidence="1">
        <name>[4Fe-4S] cluster</name>
        <dbReference type="ChEBI" id="CHEBI:49883"/>
    </cofactor>
</comment>
<evidence type="ECO:0000259" key="20">
    <source>
        <dbReference type="SMART" id="SM00487"/>
    </source>
</evidence>
<dbReference type="InterPro" id="IPR014001">
    <property type="entry name" value="Helicase_ATP-bd"/>
</dbReference>
<dbReference type="SMART" id="SM00487">
    <property type="entry name" value="DEXDc"/>
    <property type="match status" value="1"/>
</dbReference>
<dbReference type="RefSeq" id="XP_052903822.1">
    <property type="nucleotide sequence ID" value="XM_053049651.1"/>
</dbReference>
<dbReference type="InterPro" id="IPR041679">
    <property type="entry name" value="DNA2/NAM7-like_C"/>
</dbReference>
<dbReference type="EMBL" id="AKIJ01000005">
    <property type="protein sequence ID" value="KFG25267.1"/>
    <property type="molecule type" value="Genomic_DNA"/>
</dbReference>
<evidence type="ECO:0000313" key="21">
    <source>
        <dbReference type="EMBL" id="KFG25267.1"/>
    </source>
</evidence>
<dbReference type="GO" id="GO:0006260">
    <property type="term" value="P:DNA replication"/>
    <property type="evidence" value="ECO:0007669"/>
    <property type="project" value="UniProtKB-KW"/>
</dbReference>
<keyword evidence="17" id="KW-0539">Nucleus</keyword>
<keyword evidence="11" id="KW-0347">Helicase</keyword>
<dbReference type="GO" id="GO:0051539">
    <property type="term" value="F:4 iron, 4 sulfur cluster binding"/>
    <property type="evidence" value="ECO:0007669"/>
    <property type="project" value="UniProtKB-KW"/>
</dbReference>
<evidence type="ECO:0000313" key="22">
    <source>
        <dbReference type="Proteomes" id="UP000054524"/>
    </source>
</evidence>
<comment type="caution">
    <text evidence="21">The sequence shown here is derived from an EMBL/GenBank/DDBJ whole genome shotgun (WGS) entry which is preliminary data.</text>
</comment>
<dbReference type="SUPFAM" id="SSF52540">
    <property type="entry name" value="P-loop containing nucleoside triphosphate hydrolases"/>
    <property type="match status" value="1"/>
</dbReference>
<comment type="subcellular location">
    <subcellularLocation>
        <location evidence="2">Nucleus</location>
    </subcellularLocation>
</comment>
<evidence type="ECO:0000256" key="10">
    <source>
        <dbReference type="ARBA" id="ARBA00022801"/>
    </source>
</evidence>
<evidence type="ECO:0000256" key="16">
    <source>
        <dbReference type="ARBA" id="ARBA00023204"/>
    </source>
</evidence>
<evidence type="ECO:0000256" key="4">
    <source>
        <dbReference type="ARBA" id="ARBA00012551"/>
    </source>
</evidence>
<evidence type="ECO:0000256" key="6">
    <source>
        <dbReference type="ARBA" id="ARBA00022705"/>
    </source>
</evidence>
<keyword evidence="7" id="KW-0479">Metal-binding</keyword>
<dbReference type="Gene3D" id="3.40.50.300">
    <property type="entry name" value="P-loop containing nucleotide triphosphate hydrolases"/>
    <property type="match status" value="2"/>
</dbReference>
<keyword evidence="15" id="KW-0238">DNA-binding</keyword>
<organism evidence="21 22">
    <name type="scientific">Nematocida ausubeli (strain ATCC PRA-371 / ERTm2)</name>
    <name type="common">Nematode killer fungus</name>
    <dbReference type="NCBI Taxonomy" id="1913371"/>
    <lineage>
        <taxon>Eukaryota</taxon>
        <taxon>Fungi</taxon>
        <taxon>Fungi incertae sedis</taxon>
        <taxon>Microsporidia</taxon>
        <taxon>Nematocida</taxon>
    </lineage>
</organism>
<evidence type="ECO:0000256" key="19">
    <source>
        <dbReference type="ARBA" id="ARBA00048432"/>
    </source>
</evidence>
<keyword evidence="5" id="KW-0004">4Fe-4S</keyword>
<evidence type="ECO:0000256" key="13">
    <source>
        <dbReference type="ARBA" id="ARBA00023004"/>
    </source>
</evidence>
<reference evidence="21 22" key="1">
    <citation type="journal article" date="2014" name="Genome Announc.">
        <title>Genome Sequence of the Microsporidian Species Nematocida sp1 Strain ERTm6 (ATCC PRA-372).</title>
        <authorList>
            <person name="Bakowski M.A."/>
            <person name="Priest M."/>
            <person name="Young S."/>
            <person name="Cuomo C.A."/>
            <person name="Troemel E.R."/>
        </authorList>
    </citation>
    <scope>NUCLEOTIDE SEQUENCE [LARGE SCALE GENOMIC DNA]</scope>
    <source>
        <strain evidence="21 22">ERTm6</strain>
    </source>
</reference>
<evidence type="ECO:0000256" key="1">
    <source>
        <dbReference type="ARBA" id="ARBA00001966"/>
    </source>
</evidence>
<dbReference type="GO" id="GO:0003677">
    <property type="term" value="F:DNA binding"/>
    <property type="evidence" value="ECO:0007669"/>
    <property type="project" value="UniProtKB-KW"/>
</dbReference>
<proteinExistence type="inferred from homology"/>
<gene>
    <name evidence="21" type="ORF">NESG_02038</name>
</gene>
<evidence type="ECO:0000256" key="12">
    <source>
        <dbReference type="ARBA" id="ARBA00022840"/>
    </source>
</evidence>
<evidence type="ECO:0000256" key="2">
    <source>
        <dbReference type="ARBA" id="ARBA00004123"/>
    </source>
</evidence>
<dbReference type="Pfam" id="PF08696">
    <property type="entry name" value="Dna2"/>
    <property type="match status" value="1"/>
</dbReference>
<evidence type="ECO:0000256" key="5">
    <source>
        <dbReference type="ARBA" id="ARBA00022485"/>
    </source>
</evidence>
<dbReference type="InterPro" id="IPR050534">
    <property type="entry name" value="Coronavir_polyprotein_1ab"/>
</dbReference>